<dbReference type="Proteomes" id="UP000036932">
    <property type="component" value="Unassembled WGS sequence"/>
</dbReference>
<evidence type="ECO:0000313" key="4">
    <source>
        <dbReference type="Proteomes" id="UP000036932"/>
    </source>
</evidence>
<keyword evidence="2" id="KW-0472">Membrane</keyword>
<reference evidence="4" key="1">
    <citation type="submission" date="2015-08" db="EMBL/GenBank/DDBJ databases">
        <title>Genome sequencing project for genomic taxonomy and phylogenomics of Bacillus-like bacteria.</title>
        <authorList>
            <person name="Liu B."/>
            <person name="Wang J."/>
            <person name="Zhu Y."/>
            <person name="Liu G."/>
            <person name="Chen Q."/>
            <person name="Chen Z."/>
            <person name="Lan J."/>
            <person name="Che J."/>
            <person name="Ge C."/>
            <person name="Shi H."/>
            <person name="Pan Z."/>
            <person name="Liu X."/>
        </authorList>
    </citation>
    <scope>NUCLEOTIDE SEQUENCE [LARGE SCALE GENOMIC DNA]</scope>
    <source>
        <strain evidence="4">FJAT-22460</strain>
    </source>
</reference>
<keyword evidence="4" id="KW-1185">Reference proteome</keyword>
<evidence type="ECO:0000313" key="3">
    <source>
        <dbReference type="EMBL" id="KOR82457.1"/>
    </source>
</evidence>
<dbReference type="AlphaFoldDB" id="A0A0M1NK34"/>
<protein>
    <submittedName>
        <fullName evidence="3">Uncharacterized protein</fullName>
    </submittedName>
</protein>
<gene>
    <name evidence="3" type="ORF">AM231_19250</name>
</gene>
<keyword evidence="2" id="KW-1133">Transmembrane helix</keyword>
<organism evidence="3 4">
    <name type="scientific">Paenibacillus solani</name>
    <dbReference type="NCBI Taxonomy" id="1705565"/>
    <lineage>
        <taxon>Bacteria</taxon>
        <taxon>Bacillati</taxon>
        <taxon>Bacillota</taxon>
        <taxon>Bacilli</taxon>
        <taxon>Bacillales</taxon>
        <taxon>Paenibacillaceae</taxon>
        <taxon>Paenibacillus</taxon>
    </lineage>
</organism>
<name>A0A0M1NK34_9BACL</name>
<proteinExistence type="predicted"/>
<comment type="caution">
    <text evidence="3">The sequence shown here is derived from an EMBL/GenBank/DDBJ whole genome shotgun (WGS) entry which is preliminary data.</text>
</comment>
<dbReference type="RefSeq" id="WP_054404064.1">
    <property type="nucleotide sequence ID" value="NZ_LIUT01000003.1"/>
</dbReference>
<sequence>MSKLFKTLGAIWLIGGFIGGVIVYIIMEGNWLTGITWLISGAISGALFYTVGEIHEIVLENNALLREVLHRLPEQPGDQKPSLGNSRANLSGLKGYKMNAKDEQR</sequence>
<feature type="transmembrane region" description="Helical" evidence="2">
    <location>
        <begin position="32"/>
        <end position="51"/>
    </location>
</feature>
<dbReference type="PATRIC" id="fig|1705565.3.peg.5798"/>
<dbReference type="OrthoDB" id="2661421at2"/>
<dbReference type="EMBL" id="LIUT01000003">
    <property type="protein sequence ID" value="KOR82457.1"/>
    <property type="molecule type" value="Genomic_DNA"/>
</dbReference>
<accession>A0A0M1NK34</accession>
<feature type="region of interest" description="Disordered" evidence="1">
    <location>
        <begin position="74"/>
        <end position="105"/>
    </location>
</feature>
<keyword evidence="2" id="KW-0812">Transmembrane</keyword>
<evidence type="ECO:0000256" key="1">
    <source>
        <dbReference type="SAM" id="MobiDB-lite"/>
    </source>
</evidence>
<feature type="transmembrane region" description="Helical" evidence="2">
    <location>
        <begin position="7"/>
        <end position="26"/>
    </location>
</feature>
<evidence type="ECO:0000256" key="2">
    <source>
        <dbReference type="SAM" id="Phobius"/>
    </source>
</evidence>